<keyword evidence="3" id="KW-1185">Reference proteome</keyword>
<accession>A0ABZ2KP41</accession>
<feature type="transmembrane region" description="Helical" evidence="1">
    <location>
        <begin position="78"/>
        <end position="99"/>
    </location>
</feature>
<dbReference type="RefSeq" id="WP_394850471.1">
    <property type="nucleotide sequence ID" value="NZ_CP089982.1"/>
</dbReference>
<reference evidence="2 3" key="1">
    <citation type="submission" date="2021-12" db="EMBL/GenBank/DDBJ databases">
        <title>Discovery of the Pendulisporaceae a myxobacterial family with distinct sporulation behavior and unique specialized metabolism.</title>
        <authorList>
            <person name="Garcia R."/>
            <person name="Popoff A."/>
            <person name="Bader C.D."/>
            <person name="Loehr J."/>
            <person name="Walesch S."/>
            <person name="Walt C."/>
            <person name="Boldt J."/>
            <person name="Bunk B."/>
            <person name="Haeckl F.J.F.P.J."/>
            <person name="Gunesch A.P."/>
            <person name="Birkelbach J."/>
            <person name="Nuebel U."/>
            <person name="Pietschmann T."/>
            <person name="Bach T."/>
            <person name="Mueller R."/>
        </authorList>
    </citation>
    <scope>NUCLEOTIDE SEQUENCE [LARGE SCALE GENOMIC DNA]</scope>
    <source>
        <strain evidence="2 3">MSr12523</strain>
    </source>
</reference>
<dbReference type="Proteomes" id="UP001379533">
    <property type="component" value="Chromosome"/>
</dbReference>
<gene>
    <name evidence="2" type="ORF">LZC95_23815</name>
</gene>
<sequence length="102" mass="10374">MAFGNPGGGLQRAARVLATADGVAHAALFALFMWRTVAGSGFRAVQGLFALLAGLGFVLGVVGSMLIRYGGRTKIRSLGLYCVAASTALAGGLLVMANWTGD</sequence>
<keyword evidence="1" id="KW-0472">Membrane</keyword>
<organism evidence="2 3">
    <name type="scientific">Pendulispora brunnea</name>
    <dbReference type="NCBI Taxonomy" id="2905690"/>
    <lineage>
        <taxon>Bacteria</taxon>
        <taxon>Pseudomonadati</taxon>
        <taxon>Myxococcota</taxon>
        <taxon>Myxococcia</taxon>
        <taxon>Myxococcales</taxon>
        <taxon>Sorangiineae</taxon>
        <taxon>Pendulisporaceae</taxon>
        <taxon>Pendulispora</taxon>
    </lineage>
</organism>
<keyword evidence="1" id="KW-1133">Transmembrane helix</keyword>
<keyword evidence="1" id="KW-0812">Transmembrane</keyword>
<feature type="transmembrane region" description="Helical" evidence="1">
    <location>
        <begin position="46"/>
        <end position="66"/>
    </location>
</feature>
<proteinExistence type="predicted"/>
<evidence type="ECO:0000313" key="3">
    <source>
        <dbReference type="Proteomes" id="UP001379533"/>
    </source>
</evidence>
<evidence type="ECO:0000313" key="2">
    <source>
        <dbReference type="EMBL" id="WXA99829.1"/>
    </source>
</evidence>
<evidence type="ECO:0000256" key="1">
    <source>
        <dbReference type="SAM" id="Phobius"/>
    </source>
</evidence>
<dbReference type="EMBL" id="CP089982">
    <property type="protein sequence ID" value="WXA99829.1"/>
    <property type="molecule type" value="Genomic_DNA"/>
</dbReference>
<protein>
    <submittedName>
        <fullName evidence="2">Uncharacterized protein</fullName>
    </submittedName>
</protein>
<name>A0ABZ2KP41_9BACT</name>
<feature type="transmembrane region" description="Helical" evidence="1">
    <location>
        <begin position="12"/>
        <end position="34"/>
    </location>
</feature>